<keyword evidence="6 15" id="KW-0375">Hydrogen ion transport</keyword>
<proteinExistence type="inferred from homology"/>
<evidence type="ECO:0000256" key="9">
    <source>
        <dbReference type="ARBA" id="ARBA00023136"/>
    </source>
</evidence>
<dbReference type="GO" id="GO:0046961">
    <property type="term" value="F:proton-transporting ATPase activity, rotational mechanism"/>
    <property type="evidence" value="ECO:0007669"/>
    <property type="project" value="TreeGrafter"/>
</dbReference>
<dbReference type="EMBL" id="JABSNO010000010">
    <property type="protein sequence ID" value="NRS92560.1"/>
    <property type="molecule type" value="Genomic_DNA"/>
</dbReference>
<sequence length="166" mass="18624">MGELISQFSSGLFFIQLVIFIVLILVLKKFAWKPILDSVNEREVSIQDALNQAQLARKEMESLQAENQHIIREAKAERDSILKEAREIKDQIVAEAKTAAQDEGSKMIEQARQSIQSEKVAAMADIKKQMGDLSVNIAEAILRDKLNSSEAQNALVQNLLNNTNFN</sequence>
<keyword evidence="5 15" id="KW-0812">Transmembrane</keyword>
<keyword evidence="19" id="KW-1185">Reference proteome</keyword>
<dbReference type="Gene3D" id="1.20.5.620">
    <property type="entry name" value="F1F0 ATP synthase subunit B, membrane domain"/>
    <property type="match status" value="1"/>
</dbReference>
<dbReference type="InterPro" id="IPR002146">
    <property type="entry name" value="ATP_synth_b/b'su_bac/chlpt"/>
</dbReference>
<dbReference type="CDD" id="cd06503">
    <property type="entry name" value="ATP-synt_Fo_b"/>
    <property type="match status" value="1"/>
</dbReference>
<dbReference type="PANTHER" id="PTHR33445">
    <property type="entry name" value="ATP SYNTHASE SUBUNIT B', CHLOROPLASTIC"/>
    <property type="match status" value="1"/>
</dbReference>
<gene>
    <name evidence="15" type="primary">atpF</name>
    <name evidence="18" type="ORF">HNQ03_001637</name>
</gene>
<dbReference type="HAMAP" id="MF_01398">
    <property type="entry name" value="ATP_synth_b_bprime"/>
    <property type="match status" value="1"/>
</dbReference>
<comment type="caution">
    <text evidence="18">The sequence shown here is derived from an EMBL/GenBank/DDBJ whole genome shotgun (WGS) entry which is preliminary data.</text>
</comment>
<keyword evidence="10 15" id="KW-0066">ATP synthesis</keyword>
<protein>
    <recommendedName>
        <fullName evidence="15">ATP synthase subunit b</fullName>
    </recommendedName>
    <alternativeName>
        <fullName evidence="15">ATP synthase F(0) sector subunit b</fullName>
    </alternativeName>
    <alternativeName>
        <fullName evidence="15">ATPase subunit I</fullName>
    </alternativeName>
    <alternativeName>
        <fullName evidence="15">F-type ATPase subunit b</fullName>
        <shortName evidence="15">F-ATPase subunit b</shortName>
    </alternativeName>
</protein>
<evidence type="ECO:0000256" key="8">
    <source>
        <dbReference type="ARBA" id="ARBA00023065"/>
    </source>
</evidence>
<dbReference type="Proteomes" id="UP000610746">
    <property type="component" value="Unassembled WGS sequence"/>
</dbReference>
<evidence type="ECO:0000256" key="3">
    <source>
        <dbReference type="ARBA" id="ARBA00022475"/>
    </source>
</evidence>
<dbReference type="Pfam" id="PF00430">
    <property type="entry name" value="ATP-synt_B"/>
    <property type="match status" value="1"/>
</dbReference>
<dbReference type="InterPro" id="IPR050059">
    <property type="entry name" value="ATP_synthase_B_chain"/>
</dbReference>
<accession>A0A8J8GAU6</accession>
<evidence type="ECO:0000313" key="18">
    <source>
        <dbReference type="EMBL" id="NRS92560.1"/>
    </source>
</evidence>
<organism evidence="18 19">
    <name type="scientific">Frigoriflavimonas asaccharolytica</name>
    <dbReference type="NCBI Taxonomy" id="2735899"/>
    <lineage>
        <taxon>Bacteria</taxon>
        <taxon>Pseudomonadati</taxon>
        <taxon>Bacteroidota</taxon>
        <taxon>Flavobacteriia</taxon>
        <taxon>Flavobacteriales</taxon>
        <taxon>Weeksellaceae</taxon>
        <taxon>Frigoriflavimonas</taxon>
    </lineage>
</organism>
<comment type="subcellular location">
    <subcellularLocation>
        <location evidence="15">Cell membrane</location>
        <topology evidence="15">Single-pass membrane protein</topology>
    </subcellularLocation>
    <subcellularLocation>
        <location evidence="14">Endomembrane system</location>
        <topology evidence="14">Single-pass membrane protein</topology>
    </subcellularLocation>
</comment>
<keyword evidence="2 15" id="KW-0813">Transport</keyword>
<comment type="function">
    <text evidence="12">Component of the F(0) channel, it forms part of the peripheral stalk, linking F(1) to F(0). The b'-subunit is a diverged and duplicated form of b found in plants and photosynthetic bacteria.</text>
</comment>
<evidence type="ECO:0000313" key="19">
    <source>
        <dbReference type="Proteomes" id="UP000610746"/>
    </source>
</evidence>
<dbReference type="InterPro" id="IPR005864">
    <property type="entry name" value="ATP_synth_F0_bsu_bac"/>
</dbReference>
<comment type="function">
    <text evidence="11 15">F(1)F(0) ATP synthase produces ATP from ADP in the presence of a proton or sodium gradient. F-type ATPases consist of two structural domains, F(1) containing the extramembraneous catalytic core and F(0) containing the membrane proton channel, linked together by a central stalk and a peripheral stalk. During catalysis, ATP synthesis in the catalytic domain of F(1) is coupled via a rotary mechanism of the central stalk subunits to proton translocation.</text>
</comment>
<name>A0A8J8GAU6_9FLAO</name>
<dbReference type="RefSeq" id="WP_173779158.1">
    <property type="nucleotide sequence ID" value="NZ_JABSNO010000010.1"/>
</dbReference>
<evidence type="ECO:0000256" key="6">
    <source>
        <dbReference type="ARBA" id="ARBA00022781"/>
    </source>
</evidence>
<dbReference type="GO" id="GO:0005886">
    <property type="term" value="C:plasma membrane"/>
    <property type="evidence" value="ECO:0007669"/>
    <property type="project" value="UniProtKB-SubCell"/>
</dbReference>
<feature type="coiled-coil region" evidence="17">
    <location>
        <begin position="46"/>
        <end position="91"/>
    </location>
</feature>
<dbReference type="GO" id="GO:0045259">
    <property type="term" value="C:proton-transporting ATP synthase complex"/>
    <property type="evidence" value="ECO:0007669"/>
    <property type="project" value="UniProtKB-KW"/>
</dbReference>
<evidence type="ECO:0000256" key="5">
    <source>
        <dbReference type="ARBA" id="ARBA00022692"/>
    </source>
</evidence>
<evidence type="ECO:0000256" key="13">
    <source>
        <dbReference type="ARBA" id="ARBA00026054"/>
    </source>
</evidence>
<feature type="transmembrane region" description="Helical" evidence="15">
    <location>
        <begin position="6"/>
        <end position="27"/>
    </location>
</feature>
<dbReference type="SUPFAM" id="SSF81573">
    <property type="entry name" value="F1F0 ATP synthase subunit B, membrane domain"/>
    <property type="match status" value="1"/>
</dbReference>
<evidence type="ECO:0000256" key="10">
    <source>
        <dbReference type="ARBA" id="ARBA00023310"/>
    </source>
</evidence>
<dbReference type="AlphaFoldDB" id="A0A8J8GAU6"/>
<evidence type="ECO:0000256" key="15">
    <source>
        <dbReference type="HAMAP-Rule" id="MF_01398"/>
    </source>
</evidence>
<evidence type="ECO:0000256" key="7">
    <source>
        <dbReference type="ARBA" id="ARBA00022989"/>
    </source>
</evidence>
<keyword evidence="9 15" id="KW-0472">Membrane</keyword>
<evidence type="ECO:0000256" key="12">
    <source>
        <dbReference type="ARBA" id="ARBA00025614"/>
    </source>
</evidence>
<reference evidence="18" key="1">
    <citation type="submission" date="2020-05" db="EMBL/GenBank/DDBJ databases">
        <title>Genomic Encyclopedia of Type Strains, Phase IV (KMG-V): Genome sequencing to study the core and pangenomes of soil and plant-associated prokaryotes.</title>
        <authorList>
            <person name="Whitman W."/>
        </authorList>
    </citation>
    <scope>NUCLEOTIDE SEQUENCE</scope>
    <source>
        <strain evidence="18">16F</strain>
    </source>
</reference>
<dbReference type="GO" id="GO:0046933">
    <property type="term" value="F:proton-transporting ATP synthase activity, rotational mechanism"/>
    <property type="evidence" value="ECO:0007669"/>
    <property type="project" value="UniProtKB-UniRule"/>
</dbReference>
<comment type="subunit">
    <text evidence="15">F-type ATPases have 2 components, F(1) - the catalytic core - and F(0) - the membrane proton channel. F(1) has five subunits: alpha(3), beta(3), gamma(1), delta(1), epsilon(1). F(0) has three main subunits: a(1), b(2) and c(10-14). The alpha and beta chains form an alternating ring which encloses part of the gamma chain. F(1) is attached to F(0) by a central stalk formed by the gamma and epsilon chains, while a peripheral stalk is formed by the delta and b chains.</text>
</comment>
<dbReference type="GO" id="GO:0012505">
    <property type="term" value="C:endomembrane system"/>
    <property type="evidence" value="ECO:0007669"/>
    <property type="project" value="UniProtKB-SubCell"/>
</dbReference>
<keyword evidence="8 15" id="KW-0406">Ion transport</keyword>
<evidence type="ECO:0000256" key="4">
    <source>
        <dbReference type="ARBA" id="ARBA00022547"/>
    </source>
</evidence>
<comment type="similarity">
    <text evidence="1 15 16">Belongs to the ATPase B chain family.</text>
</comment>
<keyword evidence="7 15" id="KW-1133">Transmembrane helix</keyword>
<evidence type="ECO:0000256" key="16">
    <source>
        <dbReference type="RuleBase" id="RU003848"/>
    </source>
</evidence>
<evidence type="ECO:0000256" key="11">
    <source>
        <dbReference type="ARBA" id="ARBA00025198"/>
    </source>
</evidence>
<keyword evidence="3 15" id="KW-1003">Cell membrane</keyword>
<evidence type="ECO:0000256" key="1">
    <source>
        <dbReference type="ARBA" id="ARBA00005513"/>
    </source>
</evidence>
<dbReference type="InterPro" id="IPR028987">
    <property type="entry name" value="ATP_synth_B-like_membr_sf"/>
</dbReference>
<comment type="subunit">
    <text evidence="13">F-type ATPases have 2 components, F(1) - the catalytic core - and F(0) - the membrane proton channel. F(1) has five subunits: alpha(3), beta(3), gamma(1), delta(1), epsilon(1). F(0) has four main subunits: a(1), b(2) and c(10-14). The alpha and beta chains form an alternating ring which encloses part of the gamma chain. F(1) is attached to F(0) by a central stalk formed by the gamma and epsilon chains, while a peripheral stalk is formed by the delta and b chains.</text>
</comment>
<keyword evidence="17" id="KW-0175">Coiled coil</keyword>
<evidence type="ECO:0000256" key="17">
    <source>
        <dbReference type="SAM" id="Coils"/>
    </source>
</evidence>
<evidence type="ECO:0000256" key="2">
    <source>
        <dbReference type="ARBA" id="ARBA00022448"/>
    </source>
</evidence>
<keyword evidence="4 15" id="KW-0138">CF(0)</keyword>
<dbReference type="PANTHER" id="PTHR33445:SF1">
    <property type="entry name" value="ATP SYNTHASE SUBUNIT B"/>
    <property type="match status" value="1"/>
</dbReference>
<evidence type="ECO:0000256" key="14">
    <source>
        <dbReference type="ARBA" id="ARBA00037847"/>
    </source>
</evidence>
<dbReference type="NCBIfam" id="TIGR01144">
    <property type="entry name" value="ATP_synt_b"/>
    <property type="match status" value="1"/>
</dbReference>
<dbReference type="NCBIfam" id="NF011041">
    <property type="entry name" value="PRK14471.1"/>
    <property type="match status" value="1"/>
</dbReference>